<accession>A0A1B1YE67</accession>
<dbReference type="RefSeq" id="WP_034836322.1">
    <property type="nucleotide sequence ID" value="NZ_CP014672.1"/>
</dbReference>
<evidence type="ECO:0000313" key="4">
    <source>
        <dbReference type="EMBL" id="ANW99040.1"/>
    </source>
</evidence>
<dbReference type="SMART" id="SM00636">
    <property type="entry name" value="Glyco_18"/>
    <property type="match status" value="1"/>
</dbReference>
<dbReference type="PANTHER" id="PTHR46066:SF2">
    <property type="entry name" value="CHITINASE DOMAIN-CONTAINING PROTEIN 1"/>
    <property type="match status" value="1"/>
</dbReference>
<organism evidence="4 5">
    <name type="scientific">Thermoclostridium stercorarium subsp. thermolacticum DSM 2910</name>
    <dbReference type="NCBI Taxonomy" id="1121336"/>
    <lineage>
        <taxon>Bacteria</taxon>
        <taxon>Bacillati</taxon>
        <taxon>Bacillota</taxon>
        <taxon>Clostridia</taxon>
        <taxon>Eubacteriales</taxon>
        <taxon>Oscillospiraceae</taxon>
        <taxon>Thermoclostridium</taxon>
    </lineage>
</organism>
<name>A0A1B1YE67_THEST</name>
<dbReference type="AlphaFoldDB" id="A0A1B1YE67"/>
<protein>
    <recommendedName>
        <fullName evidence="3">SLH domain-containing protein</fullName>
    </recommendedName>
</protein>
<feature type="chain" id="PRO_5008532776" description="SLH domain-containing protein" evidence="2">
    <location>
        <begin position="25"/>
        <end position="579"/>
    </location>
</feature>
<dbReference type="Pfam" id="PF00395">
    <property type="entry name" value="SLH"/>
    <property type="match status" value="3"/>
</dbReference>
<reference evidence="4 5" key="1">
    <citation type="submission" date="2016-02" db="EMBL/GenBank/DDBJ databases">
        <title>Comparison of Clostridium stercorarium subspecies using comparative genomics and transcriptomics.</title>
        <authorList>
            <person name="Schellenberg J."/>
            <person name="Thallinger G."/>
            <person name="Levin D.B."/>
            <person name="Zhang X."/>
            <person name="Alvare G."/>
            <person name="Fristensky B."/>
            <person name="Sparling R."/>
        </authorList>
    </citation>
    <scope>NUCLEOTIDE SEQUENCE [LARGE SCALE GENOMIC DNA]</scope>
    <source>
        <strain evidence="4 5">DSM 2910</strain>
    </source>
</reference>
<evidence type="ECO:0000256" key="1">
    <source>
        <dbReference type="ARBA" id="ARBA00022737"/>
    </source>
</evidence>
<feature type="domain" description="SLH" evidence="3">
    <location>
        <begin position="90"/>
        <end position="152"/>
    </location>
</feature>
<feature type="domain" description="SLH" evidence="3">
    <location>
        <begin position="28"/>
        <end position="88"/>
    </location>
</feature>
<evidence type="ECO:0000259" key="3">
    <source>
        <dbReference type="PROSITE" id="PS51272"/>
    </source>
</evidence>
<dbReference type="Proteomes" id="UP000092971">
    <property type="component" value="Chromosome"/>
</dbReference>
<feature type="domain" description="SLH" evidence="3">
    <location>
        <begin position="154"/>
        <end position="214"/>
    </location>
</feature>
<dbReference type="PANTHER" id="PTHR46066">
    <property type="entry name" value="CHITINASE DOMAIN-CONTAINING PROTEIN 1 FAMILY MEMBER"/>
    <property type="match status" value="1"/>
</dbReference>
<proteinExistence type="predicted"/>
<gene>
    <name evidence="4" type="ORF">CSTERTH_08370</name>
</gene>
<dbReference type="Pfam" id="PF00704">
    <property type="entry name" value="Glyco_hydro_18"/>
    <property type="match status" value="1"/>
</dbReference>
<dbReference type="PROSITE" id="PS51272">
    <property type="entry name" value="SLH"/>
    <property type="match status" value="3"/>
</dbReference>
<dbReference type="Gene3D" id="3.20.20.80">
    <property type="entry name" value="Glycosidases"/>
    <property type="match status" value="1"/>
</dbReference>
<keyword evidence="2" id="KW-0732">Signal</keyword>
<dbReference type="InterPro" id="IPR017853">
    <property type="entry name" value="GH"/>
</dbReference>
<dbReference type="GO" id="GO:0005975">
    <property type="term" value="P:carbohydrate metabolic process"/>
    <property type="evidence" value="ECO:0007669"/>
    <property type="project" value="InterPro"/>
</dbReference>
<dbReference type="OrthoDB" id="9769314at2"/>
<dbReference type="SUPFAM" id="SSF51445">
    <property type="entry name" value="(Trans)glycosidases"/>
    <property type="match status" value="1"/>
</dbReference>
<feature type="signal peptide" evidence="2">
    <location>
        <begin position="1"/>
        <end position="24"/>
    </location>
</feature>
<dbReference type="InterPro" id="IPR001223">
    <property type="entry name" value="Glyco_hydro18_cat"/>
</dbReference>
<evidence type="ECO:0000313" key="5">
    <source>
        <dbReference type="Proteomes" id="UP000092971"/>
    </source>
</evidence>
<dbReference type="EMBL" id="CP014672">
    <property type="protein sequence ID" value="ANW99040.1"/>
    <property type="molecule type" value="Genomic_DNA"/>
</dbReference>
<dbReference type="InterPro" id="IPR001119">
    <property type="entry name" value="SLH_dom"/>
</dbReference>
<sequence length="579" mass="65767">MSRLRGISVSIALALLMVVIPSFANENSVVRFDDVPEDHWAYAAVNELRTLGITDGIGNNRFGLGLEIKRSEFVTYLVRLMKWETVTPEKGSFTDNVDPSKWYYPYVETAYRNGVIPEGVDKFRPEDPITREEMAIMLVNALGYGGLAQSLNSFGSDFDDVSENEGYITIAKDFGIIKGVGDNKFKPYDTARREEAAVMMMRMYEKISTPVKELHAFYAIRSYPQINYIPYMNSVSFGWSRMEFDCDEGRVVLNTASSGGNDFYIPEGFTEPFNLARESNVSAQLMVYADNNSIVCPDGEEIPLLEYILTRPELRKQAVSLIAGHVNNTVKEGISISFDGAVIDFESMKGERLKNAFNDFLRELKQELDVSGKKLYVAVHPKRIPGREYYDAYDYKTIGQIADRVILMAHDYYAKKLTEAEMKAGYVLTPLTPEDELYYALKAITDRENGVSDPDKILLQISFDSVQWNVRNGEVLNDEPLKLGYDRIYQKLSSGADVYYYPINGNPYMEYTDETGQVRTVIWYENSESVSDKIRLAKMFGVNRISLWRLGIIPDYENTGGKNIKLDIWQSILNGTAKR</sequence>
<evidence type="ECO:0000256" key="2">
    <source>
        <dbReference type="SAM" id="SignalP"/>
    </source>
</evidence>
<dbReference type="GO" id="GO:0008061">
    <property type="term" value="F:chitin binding"/>
    <property type="evidence" value="ECO:0007669"/>
    <property type="project" value="InterPro"/>
</dbReference>
<dbReference type="InterPro" id="IPR011583">
    <property type="entry name" value="Chitinase_II/V-like_cat"/>
</dbReference>
<keyword evidence="1" id="KW-0677">Repeat</keyword>